<evidence type="ECO:0000256" key="4">
    <source>
        <dbReference type="ARBA" id="ARBA00022475"/>
    </source>
</evidence>
<dbReference type="Pfam" id="PF02322">
    <property type="entry name" value="Cyt_bd_oxida_II"/>
    <property type="match status" value="1"/>
</dbReference>
<evidence type="ECO:0000313" key="13">
    <source>
        <dbReference type="EMBL" id="CAB1128539.1"/>
    </source>
</evidence>
<evidence type="ECO:0000256" key="10">
    <source>
        <dbReference type="ARBA" id="ARBA00023004"/>
    </source>
</evidence>
<dbReference type="GO" id="GO:0005886">
    <property type="term" value="C:plasma membrane"/>
    <property type="evidence" value="ECO:0007669"/>
    <property type="project" value="UniProtKB-SubCell"/>
</dbReference>
<keyword evidence="8" id="KW-0249">Electron transport</keyword>
<keyword evidence="3" id="KW-0813">Transport</keyword>
<dbReference type="PANTHER" id="PTHR43141:SF5">
    <property type="entry name" value="CYTOCHROME BD-I UBIQUINOL OXIDASE SUBUNIT 2"/>
    <property type="match status" value="1"/>
</dbReference>
<dbReference type="Proteomes" id="UP000503399">
    <property type="component" value="Chromosome"/>
</dbReference>
<feature type="transmembrane region" description="Helical" evidence="12">
    <location>
        <begin position="100"/>
        <end position="121"/>
    </location>
</feature>
<name>A0A6F8ZG17_9FIRM</name>
<dbReference type="InterPro" id="IPR003317">
    <property type="entry name" value="Cyt-d_oxidase_su2"/>
</dbReference>
<sequence>MTSSPLSPWWGGVFSGLLFALHGALFLALKTGEPLASRALGAGRRLAPLTVLAGAVYALMGYLVVPVLHRLGPDPGSIPILAALSLLGVWALARQERPGWAFAANGLTIVLSTLTIFVLLYPRVMVSSLNPARSLTITNAASNPYSLKVMSIVAVVLVPLVLAYQAWTYWMFRRRVRPDELHY</sequence>
<evidence type="ECO:0000256" key="7">
    <source>
        <dbReference type="ARBA" id="ARBA00022723"/>
    </source>
</evidence>
<evidence type="ECO:0000256" key="8">
    <source>
        <dbReference type="ARBA" id="ARBA00022982"/>
    </source>
</evidence>
<keyword evidence="5" id="KW-0349">Heme</keyword>
<evidence type="ECO:0000256" key="12">
    <source>
        <dbReference type="SAM" id="Phobius"/>
    </source>
</evidence>
<dbReference type="EMBL" id="LR778114">
    <property type="protein sequence ID" value="CAB1128539.1"/>
    <property type="molecule type" value="Genomic_DNA"/>
</dbReference>
<feature type="transmembrane region" description="Helical" evidence="12">
    <location>
        <begin position="149"/>
        <end position="172"/>
    </location>
</feature>
<gene>
    <name evidence="13" type="ORF">R50_1033</name>
</gene>
<keyword evidence="11 12" id="KW-0472">Membrane</keyword>
<evidence type="ECO:0000256" key="9">
    <source>
        <dbReference type="ARBA" id="ARBA00022989"/>
    </source>
</evidence>
<keyword evidence="6 12" id="KW-0812">Transmembrane</keyword>
<dbReference type="GO" id="GO:0046872">
    <property type="term" value="F:metal ion binding"/>
    <property type="evidence" value="ECO:0007669"/>
    <property type="project" value="UniProtKB-KW"/>
</dbReference>
<protein>
    <recommendedName>
        <fullName evidence="15">Cytochrome d ubiquinol oxidase subunit II</fullName>
    </recommendedName>
</protein>
<comment type="subcellular location">
    <subcellularLocation>
        <location evidence="1">Cell membrane</location>
        <topology evidence="1">Multi-pass membrane protein</topology>
    </subcellularLocation>
</comment>
<proteinExistence type="inferred from homology"/>
<dbReference type="AlphaFoldDB" id="A0A6F8ZG17"/>
<comment type="similarity">
    <text evidence="2">Belongs to the cytochrome ubiquinol oxidase subunit 2 family.</text>
</comment>
<evidence type="ECO:0000256" key="2">
    <source>
        <dbReference type="ARBA" id="ARBA00007543"/>
    </source>
</evidence>
<keyword evidence="14" id="KW-1185">Reference proteome</keyword>
<dbReference type="GO" id="GO:0016682">
    <property type="term" value="F:oxidoreductase activity, acting on diphenols and related substances as donors, oxygen as acceptor"/>
    <property type="evidence" value="ECO:0007669"/>
    <property type="project" value="TreeGrafter"/>
</dbReference>
<keyword evidence="9 12" id="KW-1133">Transmembrane helix</keyword>
<feature type="transmembrane region" description="Helical" evidence="12">
    <location>
        <begin position="6"/>
        <end position="29"/>
    </location>
</feature>
<reference evidence="13 14" key="1">
    <citation type="submission" date="2020-02" db="EMBL/GenBank/DDBJ databases">
        <authorList>
            <person name="Hogendoorn C."/>
        </authorList>
    </citation>
    <scope>NUCLEOTIDE SEQUENCE [LARGE SCALE GENOMIC DNA]</scope>
    <source>
        <strain evidence="13">R501</strain>
    </source>
</reference>
<organism evidence="13 14">
    <name type="scientific">Candidatus Hydrogenisulfobacillus filiaventi</name>
    <dbReference type="NCBI Taxonomy" id="2707344"/>
    <lineage>
        <taxon>Bacteria</taxon>
        <taxon>Bacillati</taxon>
        <taxon>Bacillota</taxon>
        <taxon>Clostridia</taxon>
        <taxon>Eubacteriales</taxon>
        <taxon>Clostridiales Family XVII. Incertae Sedis</taxon>
        <taxon>Candidatus Hydrogenisulfobacillus</taxon>
    </lineage>
</organism>
<evidence type="ECO:0000313" key="14">
    <source>
        <dbReference type="Proteomes" id="UP000503399"/>
    </source>
</evidence>
<keyword evidence="10" id="KW-0408">Iron</keyword>
<feature type="transmembrane region" description="Helical" evidence="12">
    <location>
        <begin position="75"/>
        <end position="93"/>
    </location>
</feature>
<feature type="transmembrane region" description="Helical" evidence="12">
    <location>
        <begin position="49"/>
        <end position="69"/>
    </location>
</feature>
<dbReference type="GO" id="GO:0070069">
    <property type="term" value="C:cytochrome complex"/>
    <property type="evidence" value="ECO:0007669"/>
    <property type="project" value="TreeGrafter"/>
</dbReference>
<dbReference type="GO" id="GO:0009055">
    <property type="term" value="F:electron transfer activity"/>
    <property type="evidence" value="ECO:0007669"/>
    <property type="project" value="TreeGrafter"/>
</dbReference>
<evidence type="ECO:0000256" key="11">
    <source>
        <dbReference type="ARBA" id="ARBA00023136"/>
    </source>
</evidence>
<dbReference type="GO" id="GO:0019646">
    <property type="term" value="P:aerobic electron transport chain"/>
    <property type="evidence" value="ECO:0007669"/>
    <property type="project" value="TreeGrafter"/>
</dbReference>
<evidence type="ECO:0000256" key="5">
    <source>
        <dbReference type="ARBA" id="ARBA00022617"/>
    </source>
</evidence>
<evidence type="ECO:0008006" key="15">
    <source>
        <dbReference type="Google" id="ProtNLM"/>
    </source>
</evidence>
<dbReference type="KEGG" id="hfv:R50_1033"/>
<evidence type="ECO:0000256" key="1">
    <source>
        <dbReference type="ARBA" id="ARBA00004651"/>
    </source>
</evidence>
<evidence type="ECO:0000256" key="6">
    <source>
        <dbReference type="ARBA" id="ARBA00022692"/>
    </source>
</evidence>
<accession>A0A6F8ZG17</accession>
<keyword evidence="7" id="KW-0479">Metal-binding</keyword>
<dbReference type="PANTHER" id="PTHR43141">
    <property type="entry name" value="CYTOCHROME BD2 SUBUNIT II"/>
    <property type="match status" value="1"/>
</dbReference>
<evidence type="ECO:0000256" key="3">
    <source>
        <dbReference type="ARBA" id="ARBA00022448"/>
    </source>
</evidence>
<keyword evidence="4" id="KW-1003">Cell membrane</keyword>